<keyword evidence="3" id="KW-1185">Reference proteome</keyword>
<feature type="region of interest" description="Disordered" evidence="1">
    <location>
        <begin position="85"/>
        <end position="104"/>
    </location>
</feature>
<reference evidence="2 3" key="2">
    <citation type="submission" date="2019-08" db="EMBL/GenBank/DDBJ databases">
        <title>Amycolatopsis acidicola sp. nov., isolated from peat swamp forest soil.</title>
        <authorList>
            <person name="Srisuk N."/>
        </authorList>
    </citation>
    <scope>NUCLEOTIDE SEQUENCE [LARGE SCALE GENOMIC DNA]</scope>
    <source>
        <strain evidence="2 3">TBRC 6029</strain>
    </source>
</reference>
<sequence length="125" mass="14313">MTQGGRGPMNRYELDAALREAGVPEAEYLIPGVSSPGTPRLDSYHVLRETGDGWLVSVWERGVEEPVRRFGSEEAACRHLYEHLTRRAPEPPPGSAETLAELAEHREEIQRRAWEQYHRARRDHD</sequence>
<gene>
    <name evidence="2" type="ORF">FNH05_30305</name>
</gene>
<organism evidence="2 3">
    <name type="scientific">Amycolatopsis rhizosphaerae</name>
    <dbReference type="NCBI Taxonomy" id="2053003"/>
    <lineage>
        <taxon>Bacteria</taxon>
        <taxon>Bacillati</taxon>
        <taxon>Actinomycetota</taxon>
        <taxon>Actinomycetes</taxon>
        <taxon>Pseudonocardiales</taxon>
        <taxon>Pseudonocardiaceae</taxon>
        <taxon>Amycolatopsis</taxon>
    </lineage>
</organism>
<evidence type="ECO:0000313" key="2">
    <source>
        <dbReference type="EMBL" id="TVT28436.1"/>
    </source>
</evidence>
<reference evidence="2 3" key="1">
    <citation type="submission" date="2019-07" db="EMBL/GenBank/DDBJ databases">
        <authorList>
            <person name="Duangmal K."/>
            <person name="Teo W.F.A."/>
        </authorList>
    </citation>
    <scope>NUCLEOTIDE SEQUENCE [LARGE SCALE GENOMIC DNA]</scope>
    <source>
        <strain evidence="2 3">TBRC 6029</strain>
    </source>
</reference>
<dbReference type="Proteomes" id="UP000320011">
    <property type="component" value="Unassembled WGS sequence"/>
</dbReference>
<dbReference type="EMBL" id="VJWX01000451">
    <property type="protein sequence ID" value="TVT28436.1"/>
    <property type="molecule type" value="Genomic_DNA"/>
</dbReference>
<comment type="caution">
    <text evidence="2">The sequence shown here is derived from an EMBL/GenBank/DDBJ whole genome shotgun (WGS) entry which is preliminary data.</text>
</comment>
<dbReference type="OrthoDB" id="5196941at2"/>
<accession>A0A558AW17</accession>
<dbReference type="AlphaFoldDB" id="A0A558AW17"/>
<proteinExistence type="predicted"/>
<evidence type="ECO:0000256" key="1">
    <source>
        <dbReference type="SAM" id="MobiDB-lite"/>
    </source>
</evidence>
<protein>
    <submittedName>
        <fullName evidence="2">Uncharacterized protein</fullName>
    </submittedName>
</protein>
<name>A0A558AW17_9PSEU</name>
<evidence type="ECO:0000313" key="3">
    <source>
        <dbReference type="Proteomes" id="UP000320011"/>
    </source>
</evidence>